<protein>
    <recommendedName>
        <fullName evidence="4">Pentatricopeptide repeat-containing protein</fullName>
    </recommendedName>
</protein>
<dbReference type="KEGG" id="smo:SELMODRAFT_104701"/>
<evidence type="ECO:0008006" key="4">
    <source>
        <dbReference type="Google" id="ProtNLM"/>
    </source>
</evidence>
<evidence type="ECO:0000313" key="3">
    <source>
        <dbReference type="Proteomes" id="UP000001514"/>
    </source>
</evidence>
<dbReference type="PANTHER" id="PTHR47926">
    <property type="entry name" value="PENTATRICOPEPTIDE REPEAT-CONTAINING PROTEIN"/>
    <property type="match status" value="1"/>
</dbReference>
<dbReference type="eggNOG" id="KOG4197">
    <property type="taxonomic scope" value="Eukaryota"/>
</dbReference>
<keyword evidence="3" id="KW-1185">Reference proteome</keyword>
<dbReference type="Gene3D" id="1.25.40.10">
    <property type="entry name" value="Tetratricopeptide repeat domain"/>
    <property type="match status" value="1"/>
</dbReference>
<name>D8RXX7_SELML</name>
<dbReference type="AlphaFoldDB" id="D8RXX7"/>
<reference evidence="2 3" key="1">
    <citation type="journal article" date="2011" name="Science">
        <title>The Selaginella genome identifies genetic changes associated with the evolution of vascular plants.</title>
        <authorList>
            <person name="Banks J.A."/>
            <person name="Nishiyama T."/>
            <person name="Hasebe M."/>
            <person name="Bowman J.L."/>
            <person name="Gribskov M."/>
            <person name="dePamphilis C."/>
            <person name="Albert V.A."/>
            <person name="Aono N."/>
            <person name="Aoyama T."/>
            <person name="Ambrose B.A."/>
            <person name="Ashton N.W."/>
            <person name="Axtell M.J."/>
            <person name="Barker E."/>
            <person name="Barker M.S."/>
            <person name="Bennetzen J.L."/>
            <person name="Bonawitz N.D."/>
            <person name="Chapple C."/>
            <person name="Cheng C."/>
            <person name="Correa L.G."/>
            <person name="Dacre M."/>
            <person name="DeBarry J."/>
            <person name="Dreyer I."/>
            <person name="Elias M."/>
            <person name="Engstrom E.M."/>
            <person name="Estelle M."/>
            <person name="Feng L."/>
            <person name="Finet C."/>
            <person name="Floyd S.K."/>
            <person name="Frommer W.B."/>
            <person name="Fujita T."/>
            <person name="Gramzow L."/>
            <person name="Gutensohn M."/>
            <person name="Harholt J."/>
            <person name="Hattori M."/>
            <person name="Heyl A."/>
            <person name="Hirai T."/>
            <person name="Hiwatashi Y."/>
            <person name="Ishikawa M."/>
            <person name="Iwata M."/>
            <person name="Karol K.G."/>
            <person name="Koehler B."/>
            <person name="Kolukisaoglu U."/>
            <person name="Kubo M."/>
            <person name="Kurata T."/>
            <person name="Lalonde S."/>
            <person name="Li K."/>
            <person name="Li Y."/>
            <person name="Litt A."/>
            <person name="Lyons E."/>
            <person name="Manning G."/>
            <person name="Maruyama T."/>
            <person name="Michael T.P."/>
            <person name="Mikami K."/>
            <person name="Miyazaki S."/>
            <person name="Morinaga S."/>
            <person name="Murata T."/>
            <person name="Mueller-Roeber B."/>
            <person name="Nelson D.R."/>
            <person name="Obara M."/>
            <person name="Oguri Y."/>
            <person name="Olmstead R.G."/>
            <person name="Onodera N."/>
            <person name="Petersen B.L."/>
            <person name="Pils B."/>
            <person name="Prigge M."/>
            <person name="Rensing S.A."/>
            <person name="Riano-Pachon D.M."/>
            <person name="Roberts A.W."/>
            <person name="Sato Y."/>
            <person name="Scheller H.V."/>
            <person name="Schulz B."/>
            <person name="Schulz C."/>
            <person name="Shakirov E.V."/>
            <person name="Shibagaki N."/>
            <person name="Shinohara N."/>
            <person name="Shippen D.E."/>
            <person name="Soerensen I."/>
            <person name="Sotooka R."/>
            <person name="Sugimoto N."/>
            <person name="Sugita M."/>
            <person name="Sumikawa N."/>
            <person name="Tanurdzic M."/>
            <person name="Theissen G."/>
            <person name="Ulvskov P."/>
            <person name="Wakazuki S."/>
            <person name="Weng J.K."/>
            <person name="Willats W.W."/>
            <person name="Wipf D."/>
            <person name="Wolf P.G."/>
            <person name="Yang L."/>
            <person name="Zimmer A.D."/>
            <person name="Zhu Q."/>
            <person name="Mitros T."/>
            <person name="Hellsten U."/>
            <person name="Loque D."/>
            <person name="Otillar R."/>
            <person name="Salamov A."/>
            <person name="Schmutz J."/>
            <person name="Shapiro H."/>
            <person name="Lindquist E."/>
            <person name="Lucas S."/>
            <person name="Rokhsar D."/>
            <person name="Grigoriev I.V."/>
        </authorList>
    </citation>
    <scope>NUCLEOTIDE SEQUENCE [LARGE SCALE GENOMIC DNA]</scope>
</reference>
<organism evidence="3">
    <name type="scientific">Selaginella moellendorffii</name>
    <name type="common">Spikemoss</name>
    <dbReference type="NCBI Taxonomy" id="88036"/>
    <lineage>
        <taxon>Eukaryota</taxon>
        <taxon>Viridiplantae</taxon>
        <taxon>Streptophyta</taxon>
        <taxon>Embryophyta</taxon>
        <taxon>Tracheophyta</taxon>
        <taxon>Lycopodiopsida</taxon>
        <taxon>Selaginellales</taxon>
        <taxon>Selaginellaceae</taxon>
        <taxon>Selaginella</taxon>
    </lineage>
</organism>
<dbReference type="HOGENOM" id="CLU_002706_0_0_1"/>
<dbReference type="OMA" id="HANAEMG"/>
<keyword evidence="1" id="KW-0677">Repeat</keyword>
<proteinExistence type="predicted"/>
<dbReference type="PANTHER" id="PTHR47926:SF533">
    <property type="entry name" value="DYW DOMAIN-CONTAINING PROTEIN"/>
    <property type="match status" value="1"/>
</dbReference>
<dbReference type="Pfam" id="PF01535">
    <property type="entry name" value="PPR"/>
    <property type="match status" value="2"/>
</dbReference>
<evidence type="ECO:0000256" key="1">
    <source>
        <dbReference type="ARBA" id="ARBA00022737"/>
    </source>
</evidence>
<dbReference type="GO" id="GO:0009451">
    <property type="term" value="P:RNA modification"/>
    <property type="evidence" value="ECO:0007669"/>
    <property type="project" value="InterPro"/>
</dbReference>
<sequence length="124" mass="13136">MLLDGVIPDSVAFLSVLNGFSHGGQLEMGCQCLGAMRAEYGVDPAPEHWSCVADMLGRAGLLSQAEEIIEAMPGSPDSVVWRALLSACSVHRDVARGARTAEMDSRASDGGAHILMSNIYMDNV</sequence>
<gene>
    <name evidence="2" type="ORF">SELMODRAFT_104701</name>
</gene>
<dbReference type="GO" id="GO:0003723">
    <property type="term" value="F:RNA binding"/>
    <property type="evidence" value="ECO:0007669"/>
    <property type="project" value="InterPro"/>
</dbReference>
<dbReference type="InterPro" id="IPR046960">
    <property type="entry name" value="PPR_At4g14850-like_plant"/>
</dbReference>
<dbReference type="InterPro" id="IPR002885">
    <property type="entry name" value="PPR_rpt"/>
</dbReference>
<dbReference type="Proteomes" id="UP000001514">
    <property type="component" value="Unassembled WGS sequence"/>
</dbReference>
<dbReference type="EMBL" id="GL377594">
    <property type="protein sequence ID" value="EFJ22811.1"/>
    <property type="molecule type" value="Genomic_DNA"/>
</dbReference>
<dbReference type="InterPro" id="IPR011990">
    <property type="entry name" value="TPR-like_helical_dom_sf"/>
</dbReference>
<dbReference type="InParanoid" id="D8RXX7"/>
<dbReference type="Gramene" id="EFJ22811">
    <property type="protein sequence ID" value="EFJ22811"/>
    <property type="gene ID" value="SELMODRAFT_104701"/>
</dbReference>
<evidence type="ECO:0000313" key="2">
    <source>
        <dbReference type="EMBL" id="EFJ22811.1"/>
    </source>
</evidence>
<accession>D8RXX7</accession>